<proteinExistence type="predicted"/>
<organism evidence="1 2">
    <name type="scientific">Rodentibacter mrazii</name>
    <dbReference type="NCBI Taxonomy" id="1908257"/>
    <lineage>
        <taxon>Bacteria</taxon>
        <taxon>Pseudomonadati</taxon>
        <taxon>Pseudomonadota</taxon>
        <taxon>Gammaproteobacteria</taxon>
        <taxon>Pasteurellales</taxon>
        <taxon>Pasteurellaceae</taxon>
        <taxon>Rodentibacter</taxon>
    </lineage>
</organism>
<dbReference type="Proteomes" id="UP000189426">
    <property type="component" value="Unassembled WGS sequence"/>
</dbReference>
<dbReference type="STRING" id="1908257.BKK47_11355"/>
<name>A0A1V3IA86_9PAST</name>
<dbReference type="EMBL" id="MLHG01000099">
    <property type="protein sequence ID" value="OOF37045.1"/>
    <property type="molecule type" value="Genomic_DNA"/>
</dbReference>
<comment type="caution">
    <text evidence="1">The sequence shown here is derived from an EMBL/GenBank/DDBJ whole genome shotgun (WGS) entry which is preliminary data.</text>
</comment>
<accession>A0A1V3IA86</accession>
<evidence type="ECO:0000313" key="2">
    <source>
        <dbReference type="Proteomes" id="UP000189426"/>
    </source>
</evidence>
<reference evidence="1 2" key="1">
    <citation type="submission" date="2016-10" db="EMBL/GenBank/DDBJ databases">
        <title>Rodentibacter gen. nov. and new species.</title>
        <authorList>
            <person name="Christensen H."/>
        </authorList>
    </citation>
    <scope>NUCLEOTIDE SEQUENCE [LARGE SCALE GENOMIC DNA]</scope>
    <source>
        <strain evidence="1 2">Ppn418</strain>
    </source>
</reference>
<dbReference type="AlphaFoldDB" id="A0A1V3IA86"/>
<gene>
    <name evidence="1" type="ORF">BKK47_11355</name>
</gene>
<evidence type="ECO:0000313" key="1">
    <source>
        <dbReference type="EMBL" id="OOF37045.1"/>
    </source>
</evidence>
<protein>
    <submittedName>
        <fullName evidence="1">Uncharacterized protein</fullName>
    </submittedName>
</protein>
<dbReference type="RefSeq" id="WP_077494965.1">
    <property type="nucleotide sequence ID" value="NZ_MLHG01000099.1"/>
</dbReference>
<keyword evidence="2" id="KW-1185">Reference proteome</keyword>
<sequence length="98" mass="11294">MNPFLAADNQKHLDNLAACDYALEEEIKSVKADAENEDENVIYAINQYHIDNGEELELHDLAYGSGAFDKLIEQRDRAIAYVAKQRLEKRMNDFDPDY</sequence>